<feature type="non-terminal residue" evidence="1">
    <location>
        <position position="1"/>
    </location>
</feature>
<comment type="caution">
    <text evidence="1">The sequence shown here is derived from an EMBL/GenBank/DDBJ whole genome shotgun (WGS) entry which is preliminary data.</text>
</comment>
<protein>
    <submittedName>
        <fullName evidence="1">Uncharacterized protein</fullName>
    </submittedName>
</protein>
<dbReference type="InterPro" id="IPR039470">
    <property type="entry name" value="Nuc_deoxyri_tr2"/>
</dbReference>
<dbReference type="Proteomes" id="UP000807469">
    <property type="component" value="Unassembled WGS sequence"/>
</dbReference>
<keyword evidence="2" id="KW-1185">Reference proteome</keyword>
<name>A0A9P5YRW1_9AGAR</name>
<dbReference type="EMBL" id="MU155364">
    <property type="protein sequence ID" value="KAF9474738.1"/>
    <property type="molecule type" value="Genomic_DNA"/>
</dbReference>
<proteinExistence type="predicted"/>
<feature type="non-terminal residue" evidence="1">
    <location>
        <position position="133"/>
    </location>
</feature>
<organism evidence="1 2">
    <name type="scientific">Pholiota conissans</name>
    <dbReference type="NCBI Taxonomy" id="109636"/>
    <lineage>
        <taxon>Eukaryota</taxon>
        <taxon>Fungi</taxon>
        <taxon>Dikarya</taxon>
        <taxon>Basidiomycota</taxon>
        <taxon>Agaricomycotina</taxon>
        <taxon>Agaricomycetes</taxon>
        <taxon>Agaricomycetidae</taxon>
        <taxon>Agaricales</taxon>
        <taxon>Agaricineae</taxon>
        <taxon>Strophariaceae</taxon>
        <taxon>Pholiota</taxon>
    </lineage>
</organism>
<sequence length="133" mass="15199">SVFLAGSRDQAPEWQQEAIRRLQDLPITIYNPRVQTRNLSEHQAKRQLEWELKHLREVSVIMMFFAPELPSQIPQSPMALIELGVHVEDPRLIVGCPFGFSAYGSVEAATAFYGARMVENFNDLVDETRKKLS</sequence>
<gene>
    <name evidence="1" type="ORF">BDN70DRAFT_779105</name>
</gene>
<evidence type="ECO:0000313" key="2">
    <source>
        <dbReference type="Proteomes" id="UP000807469"/>
    </source>
</evidence>
<dbReference type="AlphaFoldDB" id="A0A9P5YRW1"/>
<accession>A0A9P5YRW1</accession>
<reference evidence="1" key="1">
    <citation type="submission" date="2020-11" db="EMBL/GenBank/DDBJ databases">
        <authorList>
            <consortium name="DOE Joint Genome Institute"/>
            <person name="Ahrendt S."/>
            <person name="Riley R."/>
            <person name="Andreopoulos W."/>
            <person name="Labutti K."/>
            <person name="Pangilinan J."/>
            <person name="Ruiz-Duenas F.J."/>
            <person name="Barrasa J.M."/>
            <person name="Sanchez-Garcia M."/>
            <person name="Camarero S."/>
            <person name="Miyauchi S."/>
            <person name="Serrano A."/>
            <person name="Linde D."/>
            <person name="Babiker R."/>
            <person name="Drula E."/>
            <person name="Ayuso-Fernandez I."/>
            <person name="Pacheco R."/>
            <person name="Padilla G."/>
            <person name="Ferreira P."/>
            <person name="Barriuso J."/>
            <person name="Kellner H."/>
            <person name="Castanera R."/>
            <person name="Alfaro M."/>
            <person name="Ramirez L."/>
            <person name="Pisabarro A.G."/>
            <person name="Kuo A."/>
            <person name="Tritt A."/>
            <person name="Lipzen A."/>
            <person name="He G."/>
            <person name="Yan M."/>
            <person name="Ng V."/>
            <person name="Cullen D."/>
            <person name="Martin F."/>
            <person name="Rosso M.-N."/>
            <person name="Henrissat B."/>
            <person name="Hibbett D."/>
            <person name="Martinez A.T."/>
            <person name="Grigoriev I.V."/>
        </authorList>
    </citation>
    <scope>NUCLEOTIDE SEQUENCE</scope>
    <source>
        <strain evidence="1">CIRM-BRFM 674</strain>
    </source>
</reference>
<dbReference type="Pfam" id="PF15891">
    <property type="entry name" value="Nuc_deoxyri_tr2"/>
    <property type="match status" value="1"/>
</dbReference>
<evidence type="ECO:0000313" key="1">
    <source>
        <dbReference type="EMBL" id="KAF9474738.1"/>
    </source>
</evidence>
<dbReference type="Gene3D" id="3.40.50.450">
    <property type="match status" value="1"/>
</dbReference>